<feature type="transmembrane region" description="Helical" evidence="1">
    <location>
        <begin position="57"/>
        <end position="77"/>
    </location>
</feature>
<dbReference type="Pfam" id="PF23636">
    <property type="entry name" value="DUF7144"/>
    <property type="match status" value="1"/>
</dbReference>
<dbReference type="Proteomes" id="UP000305792">
    <property type="component" value="Unassembled WGS sequence"/>
</dbReference>
<name>A0A4S8PGD4_9ACTN</name>
<dbReference type="RefSeq" id="WP_136529476.1">
    <property type="nucleotide sequence ID" value="NZ_STGX01000006.1"/>
</dbReference>
<evidence type="ECO:0000313" key="3">
    <source>
        <dbReference type="EMBL" id="THV28981.1"/>
    </source>
</evidence>
<keyword evidence="1" id="KW-1133">Transmembrane helix</keyword>
<feature type="transmembrane region" description="Helical" evidence="1">
    <location>
        <begin position="12"/>
        <end position="37"/>
    </location>
</feature>
<evidence type="ECO:0000313" key="4">
    <source>
        <dbReference type="Proteomes" id="UP000305792"/>
    </source>
</evidence>
<evidence type="ECO:0000256" key="1">
    <source>
        <dbReference type="SAM" id="Phobius"/>
    </source>
</evidence>
<feature type="transmembrane region" description="Helical" evidence="1">
    <location>
        <begin position="107"/>
        <end position="126"/>
    </location>
</feature>
<dbReference type="OrthoDB" id="4482242at2"/>
<keyword evidence="4" id="KW-1185">Reference proteome</keyword>
<keyword evidence="1" id="KW-0812">Transmembrane</keyword>
<dbReference type="AlphaFoldDB" id="A0A4S8PGD4"/>
<proteinExistence type="predicted"/>
<evidence type="ECO:0000259" key="2">
    <source>
        <dbReference type="Pfam" id="PF23636"/>
    </source>
</evidence>
<sequence>MDSDGQRAAWAIGGLILAAAVMVVLGCWQIIAGIFAVAGDGFYTTVTGYVLDLDVDAWGWVHIVLGALTLAAGLALFSGATWARAIGIVLACLVMLNNFLFLPFYPFWSIMICALAAFGIWAMATAPGRGPTRTY</sequence>
<dbReference type="InterPro" id="IPR055568">
    <property type="entry name" value="DUF7144"/>
</dbReference>
<keyword evidence="1" id="KW-0472">Membrane</keyword>
<feature type="domain" description="DUF7144" evidence="2">
    <location>
        <begin position="15"/>
        <end position="126"/>
    </location>
</feature>
<reference evidence="3 4" key="1">
    <citation type="journal article" date="2018" name="Int. J. Syst. Evol. Microbiol.">
        <title>Glycomyces paridis sp. nov., isolated from the medicinal plant Paris polyphylla.</title>
        <authorList>
            <person name="Fang X.M."/>
            <person name="Bai J.L."/>
            <person name="Su J."/>
            <person name="Zhao L.L."/>
            <person name="Liu H.Y."/>
            <person name="Ma B.P."/>
            <person name="Zhang Y.Q."/>
            <person name="Yu L.Y."/>
        </authorList>
    </citation>
    <scope>NUCLEOTIDE SEQUENCE [LARGE SCALE GENOMIC DNA]</scope>
    <source>
        <strain evidence="3 4">CPCC 204357</strain>
    </source>
</reference>
<dbReference type="PROSITE" id="PS51257">
    <property type="entry name" value="PROKAR_LIPOPROTEIN"/>
    <property type="match status" value="1"/>
</dbReference>
<organism evidence="3 4">
    <name type="scientific">Glycomyces paridis</name>
    <dbReference type="NCBI Taxonomy" id="2126555"/>
    <lineage>
        <taxon>Bacteria</taxon>
        <taxon>Bacillati</taxon>
        <taxon>Actinomycetota</taxon>
        <taxon>Actinomycetes</taxon>
        <taxon>Glycomycetales</taxon>
        <taxon>Glycomycetaceae</taxon>
        <taxon>Glycomyces</taxon>
    </lineage>
</organism>
<protein>
    <recommendedName>
        <fullName evidence="2">DUF7144 domain-containing protein</fullName>
    </recommendedName>
</protein>
<comment type="caution">
    <text evidence="3">The sequence shown here is derived from an EMBL/GenBank/DDBJ whole genome shotgun (WGS) entry which is preliminary data.</text>
</comment>
<dbReference type="EMBL" id="STGX01000006">
    <property type="protein sequence ID" value="THV28981.1"/>
    <property type="molecule type" value="Genomic_DNA"/>
</dbReference>
<gene>
    <name evidence="3" type="ORF">E9998_09520</name>
</gene>
<accession>A0A4S8PGD4</accession>